<feature type="compositionally biased region" description="Basic and acidic residues" evidence="1">
    <location>
        <begin position="259"/>
        <end position="276"/>
    </location>
</feature>
<sequence length="460" mass="51411">MPHDPSADAPSLLAGEGKRIADALRELQQHRNHLDVTKDVLSDRQQNIQLQAGWATREWAVLTGAILEMAMDAECLRACRFDNAQDALAFVNLLIRTASNRSWSMAIWSEIPPFNFAGILHESGERRAEALARMRDDYEVVQRAIELQDDPNYNSEDCWAHGAAFNWDLNALFAHVHRVFDGPVSSKESAEDVIGTLSDARERGNRNPFNAVSPERAYIVQQPTNSFLLLHAHSHMYSRPSTSRAALRLRPSGMLADEAATHERNKPKTEKPASQEADLRSVATLLTLRDLRPLSFAGVGSSWCTCFLSLLGLYQDTVSNKYYLSLGVYSTGGLGWLVDEVSPGLFVLCRPGQSKNQLRRRIQLLRLSDVYEPGKNEEHVEVYQGVPWEVSLPTSNPERSLLLKRSGGNMTITKYFLKHGSLEFVTDHQVAALTLLLNFTPERYAESKLGVKSRLTLGNG</sequence>
<reference evidence="2" key="1">
    <citation type="submission" date="2023-08" db="EMBL/GenBank/DDBJ databases">
        <authorList>
            <person name="Chen Y."/>
            <person name="Shah S."/>
            <person name="Dougan E. K."/>
            <person name="Thang M."/>
            <person name="Chan C."/>
        </authorList>
    </citation>
    <scope>NUCLEOTIDE SEQUENCE</scope>
</reference>
<dbReference type="EMBL" id="CAUJNA010003561">
    <property type="protein sequence ID" value="CAJ1404903.1"/>
    <property type="molecule type" value="Genomic_DNA"/>
</dbReference>
<dbReference type="AlphaFoldDB" id="A0AA36NJM9"/>
<proteinExistence type="predicted"/>
<evidence type="ECO:0000313" key="2">
    <source>
        <dbReference type="EMBL" id="CAJ1404903.1"/>
    </source>
</evidence>
<feature type="region of interest" description="Disordered" evidence="1">
    <location>
        <begin position="257"/>
        <end position="276"/>
    </location>
</feature>
<evidence type="ECO:0000256" key="1">
    <source>
        <dbReference type="SAM" id="MobiDB-lite"/>
    </source>
</evidence>
<name>A0AA36NJM9_9DINO</name>
<protein>
    <submittedName>
        <fullName evidence="2">Uncharacterized protein</fullName>
    </submittedName>
</protein>
<evidence type="ECO:0000313" key="3">
    <source>
        <dbReference type="Proteomes" id="UP001178507"/>
    </source>
</evidence>
<organism evidence="2 3">
    <name type="scientific">Effrenium voratum</name>
    <dbReference type="NCBI Taxonomy" id="2562239"/>
    <lineage>
        <taxon>Eukaryota</taxon>
        <taxon>Sar</taxon>
        <taxon>Alveolata</taxon>
        <taxon>Dinophyceae</taxon>
        <taxon>Suessiales</taxon>
        <taxon>Symbiodiniaceae</taxon>
        <taxon>Effrenium</taxon>
    </lineage>
</organism>
<comment type="caution">
    <text evidence="2">The sequence shown here is derived from an EMBL/GenBank/DDBJ whole genome shotgun (WGS) entry which is preliminary data.</text>
</comment>
<accession>A0AA36NJM9</accession>
<dbReference type="Proteomes" id="UP001178507">
    <property type="component" value="Unassembled WGS sequence"/>
</dbReference>
<gene>
    <name evidence="2" type="ORF">EVOR1521_LOCUS27274</name>
</gene>
<keyword evidence="3" id="KW-1185">Reference proteome</keyword>